<feature type="region of interest" description="Disordered" evidence="1">
    <location>
        <begin position="410"/>
        <end position="438"/>
    </location>
</feature>
<feature type="compositionally biased region" description="Low complexity" evidence="1">
    <location>
        <begin position="147"/>
        <end position="161"/>
    </location>
</feature>
<proteinExistence type="predicted"/>
<feature type="compositionally biased region" description="Low complexity" evidence="1">
    <location>
        <begin position="419"/>
        <end position="430"/>
    </location>
</feature>
<dbReference type="EMBL" id="PEJP01000019">
    <property type="protein sequence ID" value="RYO64916.1"/>
    <property type="molecule type" value="Genomic_DNA"/>
</dbReference>
<sequence length="438" mass="48347">MAMIIDATARHGIRGAVRSLLSPQSTSSDCNERSTPQYVCARKRYESGRKGRICVYWIGDERTDCGGRRVRLYTNVEGANLDEDERQSFSGIEHTGNYNMSSITRHKKGRTPPTPDRGIKSKIELQRLDVKPCDLSDDGSDRRSKSDGTASSQAKGLSSSSNKESIVLRPVDKRRRSRRKPQNDPHEGVGVVDRCRSPNQTLRRHKASRFGDRLSREGPVDDELGAYCSGALPIPQHQLDRLSLEAAPTEPPRRTPKTTIGNTIKLVNGLRSDTSEATKHRQISGKQTDSVVSEAPGSPFRQPGLTPQESSDLIFGTSFEMASRRKLRAGSMDDCIARDVHEFASHLVRDHPLDEAEQKKEARSSSHKSNTLNLKHLPCGVSGAQKPQYVAKIALEQVSIDMLGIAHAQTSAPSYRSIPTTTPGTPPYTTDKSELDQK</sequence>
<feature type="region of interest" description="Disordered" evidence="1">
    <location>
        <begin position="351"/>
        <end position="374"/>
    </location>
</feature>
<feature type="region of interest" description="Disordered" evidence="1">
    <location>
        <begin position="272"/>
        <end position="309"/>
    </location>
</feature>
<dbReference type="AlphaFoldDB" id="A0A4Q4S5Y7"/>
<evidence type="ECO:0000313" key="3">
    <source>
        <dbReference type="Proteomes" id="UP000293823"/>
    </source>
</evidence>
<dbReference type="OrthoDB" id="3685963at2759"/>
<dbReference type="Proteomes" id="UP000293823">
    <property type="component" value="Unassembled WGS sequence"/>
</dbReference>
<feature type="compositionally biased region" description="Basic and acidic residues" evidence="1">
    <location>
        <begin position="351"/>
        <end position="364"/>
    </location>
</feature>
<accession>A0A4Q4S5Y7</accession>
<evidence type="ECO:0000313" key="2">
    <source>
        <dbReference type="EMBL" id="RYO64916.1"/>
    </source>
</evidence>
<gene>
    <name evidence="2" type="ORF">AA0113_g5653</name>
</gene>
<reference evidence="3" key="1">
    <citation type="journal article" date="2019" name="bioRxiv">
        <title>Genomics, evolutionary history and diagnostics of the Alternaria alternata species group including apple and Asian pear pathotypes.</title>
        <authorList>
            <person name="Armitage A.D."/>
            <person name="Cockerton H.M."/>
            <person name="Sreenivasaprasad S."/>
            <person name="Woodhall J.W."/>
            <person name="Lane C.R."/>
            <person name="Harrison R.J."/>
            <person name="Clarkson J.P."/>
        </authorList>
    </citation>
    <scope>NUCLEOTIDE SEQUENCE [LARGE SCALE GENOMIC DNA]</scope>
    <source>
        <strain evidence="3">RGR 97.0016</strain>
    </source>
</reference>
<feature type="region of interest" description="Disordered" evidence="1">
    <location>
        <begin position="85"/>
        <end position="217"/>
    </location>
</feature>
<feature type="compositionally biased region" description="Basic and acidic residues" evidence="1">
    <location>
        <begin position="117"/>
        <end position="146"/>
    </location>
</feature>
<organism evidence="2 3">
    <name type="scientific">Alternaria arborescens</name>
    <dbReference type="NCBI Taxonomy" id="156630"/>
    <lineage>
        <taxon>Eukaryota</taxon>
        <taxon>Fungi</taxon>
        <taxon>Dikarya</taxon>
        <taxon>Ascomycota</taxon>
        <taxon>Pezizomycotina</taxon>
        <taxon>Dothideomycetes</taxon>
        <taxon>Pleosporomycetidae</taxon>
        <taxon>Pleosporales</taxon>
        <taxon>Pleosporineae</taxon>
        <taxon>Pleosporaceae</taxon>
        <taxon>Alternaria</taxon>
        <taxon>Alternaria sect. Alternaria</taxon>
    </lineage>
</organism>
<protein>
    <submittedName>
        <fullName evidence="2">Uncharacterized protein</fullName>
    </submittedName>
</protein>
<comment type="caution">
    <text evidence="2">The sequence shown here is derived from an EMBL/GenBank/DDBJ whole genome shotgun (WGS) entry which is preliminary data.</text>
</comment>
<keyword evidence="3" id="KW-1185">Reference proteome</keyword>
<name>A0A4Q4S5Y7_9PLEO</name>
<evidence type="ECO:0000256" key="1">
    <source>
        <dbReference type="SAM" id="MobiDB-lite"/>
    </source>
</evidence>